<keyword evidence="4 8" id="KW-0812">Transmembrane</keyword>
<organism evidence="13 14">
    <name type="scientific">Rubellimicrobium roseum</name>
    <dbReference type="NCBI Taxonomy" id="687525"/>
    <lineage>
        <taxon>Bacteria</taxon>
        <taxon>Pseudomonadati</taxon>
        <taxon>Pseudomonadota</taxon>
        <taxon>Alphaproteobacteria</taxon>
        <taxon>Rhodobacterales</taxon>
        <taxon>Roseobacteraceae</taxon>
        <taxon>Rubellimicrobium</taxon>
    </lineage>
</organism>
<feature type="signal peptide" evidence="9">
    <location>
        <begin position="1"/>
        <end position="21"/>
    </location>
</feature>
<feature type="domain" description="DUF3772" evidence="11">
    <location>
        <begin position="144"/>
        <end position="201"/>
    </location>
</feature>
<dbReference type="RefSeq" id="WP_139081898.1">
    <property type="nucleotide sequence ID" value="NZ_VDFV01000014.1"/>
</dbReference>
<dbReference type="Proteomes" id="UP000305709">
    <property type="component" value="Unassembled WGS sequence"/>
</dbReference>
<feature type="transmembrane region" description="Helical" evidence="8">
    <location>
        <begin position="299"/>
        <end position="318"/>
    </location>
</feature>
<gene>
    <name evidence="13" type="ORF">FHG71_11880</name>
</gene>
<feature type="domain" description="Mechanosensitive ion channel MscS" evidence="10">
    <location>
        <begin position="620"/>
        <end position="687"/>
    </location>
</feature>
<feature type="domain" description="Mechanosensitive ion channel MscS C-terminal" evidence="12">
    <location>
        <begin position="696"/>
        <end position="776"/>
    </location>
</feature>
<keyword evidence="5 8" id="KW-1133">Transmembrane helix</keyword>
<protein>
    <submittedName>
        <fullName evidence="13">DUF3772 domain-containing protein</fullName>
    </submittedName>
</protein>
<evidence type="ECO:0000256" key="4">
    <source>
        <dbReference type="ARBA" id="ARBA00022692"/>
    </source>
</evidence>
<dbReference type="AlphaFoldDB" id="A0A5C4NC36"/>
<evidence type="ECO:0000313" key="13">
    <source>
        <dbReference type="EMBL" id="TNC71445.1"/>
    </source>
</evidence>
<dbReference type="Gene3D" id="2.30.30.60">
    <property type="match status" value="1"/>
</dbReference>
<comment type="subcellular location">
    <subcellularLocation>
        <location evidence="1">Cell membrane</location>
        <topology evidence="1">Multi-pass membrane protein</topology>
    </subcellularLocation>
</comment>
<evidence type="ECO:0000256" key="6">
    <source>
        <dbReference type="ARBA" id="ARBA00023136"/>
    </source>
</evidence>
<feature type="transmembrane region" description="Helical" evidence="8">
    <location>
        <begin position="537"/>
        <end position="554"/>
    </location>
</feature>
<evidence type="ECO:0000256" key="8">
    <source>
        <dbReference type="SAM" id="Phobius"/>
    </source>
</evidence>
<feature type="region of interest" description="Disordered" evidence="7">
    <location>
        <begin position="19"/>
        <end position="43"/>
    </location>
</feature>
<reference evidence="13 14" key="1">
    <citation type="submission" date="2019-06" db="EMBL/GenBank/DDBJ databases">
        <authorList>
            <person name="Jiang L."/>
        </authorList>
    </citation>
    <scope>NUCLEOTIDE SEQUENCE [LARGE SCALE GENOMIC DNA]</scope>
    <source>
        <strain evidence="13 14">YIM 48858</strain>
    </source>
</reference>
<keyword evidence="14" id="KW-1185">Reference proteome</keyword>
<sequence length="794" mass="84238">MRAGWVLAAALLLGLADPSRAQEAETPPIPDAEEPAGPEVLTEQGTPDYAAWAETAARAAALSESGQGSSFALTRLREEIVGWREVFAAAQAANAARIGTVEAQTAALGPAPAEGEPSEDGRVAARRTALLAELARLRAPGLLAQEAHIHADGLIGEIDALTRSRQAAALLNRGTSPLDPRIWPEMVDAVGSRIVGLSKEVTTSVRSAARRAVFAANWPLAAMLLVIGMFLLTRGRGWVVAAGARFSSVRSRGRFRGPHAANIVDLGVSVGNVLLPLLGLQVLAWAIGTTGLFGTRAMALIHAVPLAGLCVMGTSWLAGRFFAPERVNPPPFDIAPSIRDDLGRWLRQAGWVLALNVAVRAFLAVGDILPEVRAGLLLPVDVLLALITFRFGRCLAATGLSADAPSEEEAVTFRRRILTFLGRTIVVLSVVSPILLLLGFHRAGAALLLPSIVTLGLLGLLILLQWLATDVYALLTRREDTIRDALLPVLVGFALFLLALPVLALIWGARTEDLAEAWTRFLGGFTIGETQLSPGQFVTFGAVFGIGWFLTRLLQAMLRSTVLPKTRIDPGAQNAIVSGLGYLGLTLAALLAVTLAGLNLSNLAIVAGALSVGIGFGLQNIVQNFVSGIILLIERPFNEGDWIEVGPRMGYVRDISVRSTRIETFDRTDVIVPNADLVSGQVVNWTRGNLVGRIILPVSVGYGTDVDQVTRILRQVAEANPMVLLSPPPAVVLAGFGPDILNFEIRAIIRDVNFGTTTRSEINQAIARRFLEAGIHTASPPAPPPPAPPKAVPA</sequence>
<dbReference type="GO" id="GO:0008381">
    <property type="term" value="F:mechanosensitive monoatomic ion channel activity"/>
    <property type="evidence" value="ECO:0007669"/>
    <property type="project" value="UniProtKB-ARBA"/>
</dbReference>
<dbReference type="InterPro" id="IPR022249">
    <property type="entry name" value="DUF3772"/>
</dbReference>
<dbReference type="PANTHER" id="PTHR30347">
    <property type="entry name" value="POTASSIUM CHANNEL RELATED"/>
    <property type="match status" value="1"/>
</dbReference>
<feature type="chain" id="PRO_5022663597" evidence="9">
    <location>
        <begin position="22"/>
        <end position="794"/>
    </location>
</feature>
<dbReference type="EMBL" id="VDFV01000014">
    <property type="protein sequence ID" value="TNC71445.1"/>
    <property type="molecule type" value="Genomic_DNA"/>
</dbReference>
<feature type="transmembrane region" description="Helical" evidence="8">
    <location>
        <begin position="487"/>
        <end position="509"/>
    </location>
</feature>
<dbReference type="GO" id="GO:0005886">
    <property type="term" value="C:plasma membrane"/>
    <property type="evidence" value="ECO:0007669"/>
    <property type="project" value="UniProtKB-SubCell"/>
</dbReference>
<feature type="transmembrane region" description="Helical" evidence="8">
    <location>
        <begin position="417"/>
        <end position="440"/>
    </location>
</feature>
<dbReference type="InterPro" id="IPR006685">
    <property type="entry name" value="MscS_channel_2nd"/>
</dbReference>
<feature type="transmembrane region" description="Helical" evidence="8">
    <location>
        <begin position="212"/>
        <end position="232"/>
    </location>
</feature>
<dbReference type="InterPro" id="IPR011014">
    <property type="entry name" value="MscS_channel_TM-2"/>
</dbReference>
<dbReference type="SUPFAM" id="SSF82861">
    <property type="entry name" value="Mechanosensitive channel protein MscS (YggB), transmembrane region"/>
    <property type="match status" value="1"/>
</dbReference>
<evidence type="ECO:0000259" key="12">
    <source>
        <dbReference type="Pfam" id="PF21082"/>
    </source>
</evidence>
<feature type="transmembrane region" description="Helical" evidence="8">
    <location>
        <begin position="603"/>
        <end position="622"/>
    </location>
</feature>
<dbReference type="InterPro" id="IPR052702">
    <property type="entry name" value="MscS-like_channel"/>
</dbReference>
<evidence type="ECO:0000256" key="3">
    <source>
        <dbReference type="ARBA" id="ARBA00022475"/>
    </source>
</evidence>
<feature type="transmembrane region" description="Helical" evidence="8">
    <location>
        <begin position="260"/>
        <end position="287"/>
    </location>
</feature>
<dbReference type="Gene3D" id="1.10.287.1260">
    <property type="match status" value="1"/>
</dbReference>
<feature type="transmembrane region" description="Helical" evidence="8">
    <location>
        <begin position="575"/>
        <end position="597"/>
    </location>
</feature>
<evidence type="ECO:0000256" key="1">
    <source>
        <dbReference type="ARBA" id="ARBA00004651"/>
    </source>
</evidence>
<dbReference type="PANTHER" id="PTHR30347:SF1">
    <property type="entry name" value="MECHANOSENSITIVE CHANNEL MSCK"/>
    <property type="match status" value="1"/>
</dbReference>
<dbReference type="InterPro" id="IPR049278">
    <property type="entry name" value="MS_channel_C"/>
</dbReference>
<comment type="caution">
    <text evidence="13">The sequence shown here is derived from an EMBL/GenBank/DDBJ whole genome shotgun (WGS) entry which is preliminary data.</text>
</comment>
<proteinExistence type="inferred from homology"/>
<evidence type="ECO:0000259" key="11">
    <source>
        <dbReference type="Pfam" id="PF12607"/>
    </source>
</evidence>
<evidence type="ECO:0000256" key="5">
    <source>
        <dbReference type="ARBA" id="ARBA00022989"/>
    </source>
</evidence>
<keyword evidence="9" id="KW-0732">Signal</keyword>
<keyword evidence="3" id="KW-1003">Cell membrane</keyword>
<accession>A0A5C4NC36</accession>
<feature type="transmembrane region" description="Helical" evidence="8">
    <location>
        <begin position="452"/>
        <end position="475"/>
    </location>
</feature>
<dbReference type="InterPro" id="IPR023408">
    <property type="entry name" value="MscS_beta-dom_sf"/>
</dbReference>
<evidence type="ECO:0000259" key="10">
    <source>
        <dbReference type="Pfam" id="PF00924"/>
    </source>
</evidence>
<dbReference type="InterPro" id="IPR011066">
    <property type="entry name" value="MscS_channel_C_sf"/>
</dbReference>
<comment type="similarity">
    <text evidence="2">Belongs to the MscS (TC 1.A.23) family.</text>
</comment>
<dbReference type="Pfam" id="PF00924">
    <property type="entry name" value="MS_channel_2nd"/>
    <property type="match status" value="1"/>
</dbReference>
<dbReference type="Pfam" id="PF21082">
    <property type="entry name" value="MS_channel_3rd"/>
    <property type="match status" value="1"/>
</dbReference>
<evidence type="ECO:0000256" key="7">
    <source>
        <dbReference type="SAM" id="MobiDB-lite"/>
    </source>
</evidence>
<dbReference type="Pfam" id="PF12607">
    <property type="entry name" value="DUF3772"/>
    <property type="match status" value="1"/>
</dbReference>
<evidence type="ECO:0000256" key="2">
    <source>
        <dbReference type="ARBA" id="ARBA00008017"/>
    </source>
</evidence>
<dbReference type="InterPro" id="IPR010920">
    <property type="entry name" value="LSM_dom_sf"/>
</dbReference>
<name>A0A5C4NC36_9RHOB</name>
<dbReference type="OrthoDB" id="9799209at2"/>
<keyword evidence="6 8" id="KW-0472">Membrane</keyword>
<dbReference type="Gene3D" id="3.30.70.100">
    <property type="match status" value="1"/>
</dbReference>
<evidence type="ECO:0000313" key="14">
    <source>
        <dbReference type="Proteomes" id="UP000305709"/>
    </source>
</evidence>
<dbReference type="SUPFAM" id="SSF50182">
    <property type="entry name" value="Sm-like ribonucleoproteins"/>
    <property type="match status" value="1"/>
</dbReference>
<evidence type="ECO:0000256" key="9">
    <source>
        <dbReference type="SAM" id="SignalP"/>
    </source>
</evidence>
<dbReference type="SUPFAM" id="SSF82689">
    <property type="entry name" value="Mechanosensitive channel protein MscS (YggB), C-terminal domain"/>
    <property type="match status" value="1"/>
</dbReference>